<dbReference type="RefSeq" id="WP_098685599.1">
    <property type="nucleotide sequence ID" value="NZ_NVDU01000003.1"/>
</dbReference>
<gene>
    <name evidence="1" type="ORF">COK99_01600</name>
</gene>
<reference evidence="1 2" key="1">
    <citation type="submission" date="2017-09" db="EMBL/GenBank/DDBJ databases">
        <title>Large-scale bioinformatics analysis of Bacillus genomes uncovers conserved roles of natural products in bacterial physiology.</title>
        <authorList>
            <consortium name="Agbiome Team Llc"/>
            <person name="Bleich R.M."/>
            <person name="Grubbs K.J."/>
            <person name="Santa Maria K.C."/>
            <person name="Allen S.E."/>
            <person name="Farag S."/>
            <person name="Shank E.A."/>
            <person name="Bowers A."/>
        </authorList>
    </citation>
    <scope>NUCLEOTIDE SEQUENCE [LARGE SCALE GENOMIC DNA]</scope>
    <source>
        <strain evidence="1 2">AFS060060</strain>
    </source>
</reference>
<dbReference type="AlphaFoldDB" id="A0A9X7BT79"/>
<comment type="caution">
    <text evidence="1">The sequence shown here is derived from an EMBL/GenBank/DDBJ whole genome shotgun (WGS) entry which is preliminary data.</text>
</comment>
<dbReference type="Proteomes" id="UP000223366">
    <property type="component" value="Unassembled WGS sequence"/>
</dbReference>
<evidence type="ECO:0000313" key="1">
    <source>
        <dbReference type="EMBL" id="PFV35743.1"/>
    </source>
</evidence>
<dbReference type="EMBL" id="NVDU01000003">
    <property type="protein sequence ID" value="PFV35743.1"/>
    <property type="molecule type" value="Genomic_DNA"/>
</dbReference>
<protein>
    <submittedName>
        <fullName evidence="1">Uncharacterized protein</fullName>
    </submittedName>
</protein>
<proteinExistence type="predicted"/>
<accession>A0A9X7BT79</accession>
<name>A0A9X7BT79_BACTU</name>
<sequence length="126" mass="15118">MYDKQLVREKVLKMLNEYSPSEKQFTREENFHRAVSFALDEVTEMEQAFDKFVQSVGHLELFKEVVHQPLTKEGTRVFQNLRYLIEKNYTKEETQKMPENVFNQVQSSQQRRVELLQKVAKKYLAK</sequence>
<organism evidence="1 2">
    <name type="scientific">Bacillus thuringiensis</name>
    <dbReference type="NCBI Taxonomy" id="1428"/>
    <lineage>
        <taxon>Bacteria</taxon>
        <taxon>Bacillati</taxon>
        <taxon>Bacillota</taxon>
        <taxon>Bacilli</taxon>
        <taxon>Bacillales</taxon>
        <taxon>Bacillaceae</taxon>
        <taxon>Bacillus</taxon>
        <taxon>Bacillus cereus group</taxon>
    </lineage>
</organism>
<evidence type="ECO:0000313" key="2">
    <source>
        <dbReference type="Proteomes" id="UP000223366"/>
    </source>
</evidence>